<dbReference type="Proteomes" id="UP000011666">
    <property type="component" value="Unassembled WGS sequence"/>
</dbReference>
<evidence type="ECO:0000313" key="2">
    <source>
        <dbReference type="Proteomes" id="UP000011666"/>
    </source>
</evidence>
<proteinExistence type="predicted"/>
<organism evidence="1 2">
    <name type="scientific">Gordonia soli NBRC 108243</name>
    <dbReference type="NCBI Taxonomy" id="1223545"/>
    <lineage>
        <taxon>Bacteria</taxon>
        <taxon>Bacillati</taxon>
        <taxon>Actinomycetota</taxon>
        <taxon>Actinomycetes</taxon>
        <taxon>Mycobacteriales</taxon>
        <taxon>Gordoniaceae</taxon>
        <taxon>Gordonia</taxon>
    </lineage>
</organism>
<dbReference type="RefSeq" id="WP_007620280.1">
    <property type="nucleotide sequence ID" value="NZ_BANX01000014.1"/>
</dbReference>
<dbReference type="STRING" id="1223545.GS4_14_01070"/>
<dbReference type="EMBL" id="BANX01000014">
    <property type="protein sequence ID" value="GAC68276.1"/>
    <property type="molecule type" value="Genomic_DNA"/>
</dbReference>
<gene>
    <name evidence="1" type="ORF">GS4_14_01070</name>
</gene>
<name>M0QJ06_9ACTN</name>
<dbReference type="AlphaFoldDB" id="M0QJ06"/>
<protein>
    <submittedName>
        <fullName evidence="1">Uncharacterized protein</fullName>
    </submittedName>
</protein>
<comment type="caution">
    <text evidence="1">The sequence shown here is derived from an EMBL/GenBank/DDBJ whole genome shotgun (WGS) entry which is preliminary data.</text>
</comment>
<sequence>MSCTGDRSGHEPGALCRTIIDGYVAAGADEVVMVIRGPDSAVADHADSVRILLDASDGTLRDRIRLRVAGSPARLPGDALVGASQSEHDRLTDVSTAAAASLHASQWGAIIDMTDQMMSETAHAVGVAADGR</sequence>
<accession>M0QJ06</accession>
<reference evidence="1 2" key="1">
    <citation type="submission" date="2013-01" db="EMBL/GenBank/DDBJ databases">
        <title>Whole genome shotgun sequence of Gordonia soli NBRC 108243.</title>
        <authorList>
            <person name="Isaki-Nakamura S."/>
            <person name="Hosoyama A."/>
            <person name="Tsuchikane K."/>
            <person name="Ando Y."/>
            <person name="Baba S."/>
            <person name="Ohji S."/>
            <person name="Hamada M."/>
            <person name="Tamura T."/>
            <person name="Yamazoe A."/>
            <person name="Yamazaki S."/>
            <person name="Fujita N."/>
        </authorList>
    </citation>
    <scope>NUCLEOTIDE SEQUENCE [LARGE SCALE GENOMIC DNA]</scope>
    <source>
        <strain evidence="1 2">NBRC 108243</strain>
    </source>
</reference>
<evidence type="ECO:0000313" key="1">
    <source>
        <dbReference type="EMBL" id="GAC68276.1"/>
    </source>
</evidence>
<keyword evidence="2" id="KW-1185">Reference proteome</keyword>